<dbReference type="KEGG" id="hda:BB347_17985"/>
<accession>A0A1N7FZX4</accession>
<reference evidence="3 4" key="2">
    <citation type="submission" date="2017-01" db="EMBL/GenBank/DDBJ databases">
        <authorList>
            <person name="Mah S.A."/>
            <person name="Swanson W.J."/>
            <person name="Moy G.W."/>
            <person name="Vacquier V.D."/>
        </authorList>
    </citation>
    <scope>NUCLEOTIDE SEQUENCE [LARGE SCALE GENOMIC DNA]</scope>
    <source>
        <strain evidence="3 4">CGMCC 1.8909</strain>
    </source>
</reference>
<evidence type="ECO:0000256" key="1">
    <source>
        <dbReference type="SAM" id="MobiDB-lite"/>
    </source>
</evidence>
<feature type="region of interest" description="Disordered" evidence="1">
    <location>
        <begin position="1"/>
        <end position="49"/>
    </location>
</feature>
<sequence length="83" mass="9267">MTTNATQAAVDRALSDCTTTPDPKTETESAQNRNPTEPAFEHNDSQLNVDDDREAIEVLELPDGWEDIDLTAENVHIEGVDWR</sequence>
<evidence type="ECO:0000313" key="5">
    <source>
        <dbReference type="Proteomes" id="UP000187321"/>
    </source>
</evidence>
<feature type="compositionally biased region" description="Polar residues" evidence="1">
    <location>
        <begin position="16"/>
        <end position="35"/>
    </location>
</feature>
<protein>
    <submittedName>
        <fullName evidence="3">Uncharacterized protein</fullName>
    </submittedName>
</protein>
<gene>
    <name evidence="2" type="ORF">BB347_17985</name>
    <name evidence="3" type="ORF">SAMN05421809_3609</name>
</gene>
<reference evidence="2 5" key="1">
    <citation type="submission" date="2017-01" db="EMBL/GenBank/DDBJ databases">
        <title>Complete genome sequence of Haloterrigena daqingensis type strain (JX313T).</title>
        <authorList>
            <person name="Shuang W."/>
        </authorList>
    </citation>
    <scope>NUCLEOTIDE SEQUENCE [LARGE SCALE GENOMIC DNA]</scope>
    <source>
        <strain evidence="5">JX313</strain>
        <strain evidence="2">JX313T</strain>
        <plasmid evidence="5">Plasmid unnamed2</plasmid>
        <plasmid evidence="2">unnamed2</plasmid>
    </source>
</reference>
<evidence type="ECO:0000313" key="3">
    <source>
        <dbReference type="EMBL" id="SIS05746.1"/>
    </source>
</evidence>
<name>A0A1N7FZX4_9EURY</name>
<proteinExistence type="predicted"/>
<geneLocation type="plasmid" evidence="2">
    <name>unnamed2</name>
</geneLocation>
<evidence type="ECO:0000313" key="2">
    <source>
        <dbReference type="EMBL" id="APX98590.1"/>
    </source>
</evidence>
<organism evidence="3 4">
    <name type="scientific">Natronorubrum daqingense</name>
    <dbReference type="NCBI Taxonomy" id="588898"/>
    <lineage>
        <taxon>Archaea</taxon>
        <taxon>Methanobacteriati</taxon>
        <taxon>Methanobacteriota</taxon>
        <taxon>Stenosarchaea group</taxon>
        <taxon>Halobacteria</taxon>
        <taxon>Halobacteriales</taxon>
        <taxon>Natrialbaceae</taxon>
        <taxon>Natronorubrum</taxon>
    </lineage>
</organism>
<dbReference type="RefSeq" id="WP_076584030.1">
    <property type="nucleotide sequence ID" value="NZ_CP019329.1"/>
</dbReference>
<keyword evidence="2" id="KW-0614">Plasmid</keyword>
<dbReference type="EMBL" id="CP019329">
    <property type="protein sequence ID" value="APX98590.1"/>
    <property type="molecule type" value="Genomic_DNA"/>
</dbReference>
<dbReference type="Proteomes" id="UP000185687">
    <property type="component" value="Unassembled WGS sequence"/>
</dbReference>
<dbReference type="Proteomes" id="UP000187321">
    <property type="component" value="Plasmid unnamed2"/>
</dbReference>
<dbReference type="EMBL" id="FTNP01000008">
    <property type="protein sequence ID" value="SIS05746.1"/>
    <property type="molecule type" value="Genomic_DNA"/>
</dbReference>
<dbReference type="GeneID" id="30957874"/>
<dbReference type="AlphaFoldDB" id="A0A1N7FZX4"/>
<keyword evidence="4" id="KW-1185">Reference proteome</keyword>
<evidence type="ECO:0000313" key="4">
    <source>
        <dbReference type="Proteomes" id="UP000185687"/>
    </source>
</evidence>